<proteinExistence type="predicted"/>
<evidence type="ECO:0000313" key="1">
    <source>
        <dbReference type="EMBL" id="KAK7401841.1"/>
    </source>
</evidence>
<organism evidence="1 2">
    <name type="scientific">Psophocarpus tetragonolobus</name>
    <name type="common">Winged bean</name>
    <name type="synonym">Dolichos tetragonolobus</name>
    <dbReference type="NCBI Taxonomy" id="3891"/>
    <lineage>
        <taxon>Eukaryota</taxon>
        <taxon>Viridiplantae</taxon>
        <taxon>Streptophyta</taxon>
        <taxon>Embryophyta</taxon>
        <taxon>Tracheophyta</taxon>
        <taxon>Spermatophyta</taxon>
        <taxon>Magnoliopsida</taxon>
        <taxon>eudicotyledons</taxon>
        <taxon>Gunneridae</taxon>
        <taxon>Pentapetalae</taxon>
        <taxon>rosids</taxon>
        <taxon>fabids</taxon>
        <taxon>Fabales</taxon>
        <taxon>Fabaceae</taxon>
        <taxon>Papilionoideae</taxon>
        <taxon>50 kb inversion clade</taxon>
        <taxon>NPAAA clade</taxon>
        <taxon>indigoferoid/millettioid clade</taxon>
        <taxon>Phaseoleae</taxon>
        <taxon>Psophocarpus</taxon>
    </lineage>
</organism>
<keyword evidence="2" id="KW-1185">Reference proteome</keyword>
<dbReference type="EMBL" id="JAYMYS010000003">
    <property type="protein sequence ID" value="KAK7401841.1"/>
    <property type="molecule type" value="Genomic_DNA"/>
</dbReference>
<gene>
    <name evidence="1" type="ORF">VNO78_13649</name>
</gene>
<protein>
    <submittedName>
        <fullName evidence="1">Uncharacterized protein</fullName>
    </submittedName>
</protein>
<sequence length="92" mass="10576">MVFVNQDSIKIVQPCGCGEVAHKLSEITVHIHYKLSNGLIKTLLPHVLEVWNASLVFSYTYTSYYIISHISRVTIFSHIYKFRQNALCAFQT</sequence>
<name>A0AAN9SSD0_PSOTE</name>
<comment type="caution">
    <text evidence="1">The sequence shown here is derived from an EMBL/GenBank/DDBJ whole genome shotgun (WGS) entry which is preliminary data.</text>
</comment>
<reference evidence="1 2" key="1">
    <citation type="submission" date="2024-01" db="EMBL/GenBank/DDBJ databases">
        <title>The genomes of 5 underutilized Papilionoideae crops provide insights into root nodulation and disease resistanc.</title>
        <authorList>
            <person name="Jiang F."/>
        </authorList>
    </citation>
    <scope>NUCLEOTIDE SEQUENCE [LARGE SCALE GENOMIC DNA]</scope>
    <source>
        <strain evidence="1">DUOXIRENSHENG_FW03</strain>
        <tissue evidence="1">Leaves</tissue>
    </source>
</reference>
<accession>A0AAN9SSD0</accession>
<dbReference type="Proteomes" id="UP001386955">
    <property type="component" value="Unassembled WGS sequence"/>
</dbReference>
<evidence type="ECO:0000313" key="2">
    <source>
        <dbReference type="Proteomes" id="UP001386955"/>
    </source>
</evidence>
<dbReference type="AlphaFoldDB" id="A0AAN9SSD0"/>